<evidence type="ECO:0000256" key="1">
    <source>
        <dbReference type="SAM" id="Phobius"/>
    </source>
</evidence>
<name>A0AAD3HR83_9CHLO</name>
<reference evidence="2 3" key="1">
    <citation type="journal article" date="2021" name="Sci. Rep.">
        <title>Genome sequencing of the multicellular alga Astrephomene provides insights into convergent evolution of germ-soma differentiation.</title>
        <authorList>
            <person name="Yamashita S."/>
            <person name="Yamamoto K."/>
            <person name="Matsuzaki R."/>
            <person name="Suzuki S."/>
            <person name="Yamaguchi H."/>
            <person name="Hirooka S."/>
            <person name="Minakuchi Y."/>
            <person name="Miyagishima S."/>
            <person name="Kawachi M."/>
            <person name="Toyoda A."/>
            <person name="Nozaki H."/>
        </authorList>
    </citation>
    <scope>NUCLEOTIDE SEQUENCE [LARGE SCALE GENOMIC DNA]</scope>
    <source>
        <strain evidence="2 3">NIES-4017</strain>
    </source>
</reference>
<proteinExistence type="predicted"/>
<keyword evidence="1" id="KW-1133">Transmembrane helix</keyword>
<dbReference type="EMBL" id="BMAR01000035">
    <property type="protein sequence ID" value="GFR50163.1"/>
    <property type="molecule type" value="Genomic_DNA"/>
</dbReference>
<sequence>MASLATNRNGILFNSSKPRMVLRTGARTGRFKAPVVAAHAASEVVEVATALTKVDATTLLPSLSIRDASEFILEHPVASFSVSVLALFLVPKLVEAFLRYLAAPILIALVAFYSLENPQESATFVTTVLGWVNANPELTSVIVIGLALFGLAPALLAGFGATALIYALLSVSFGTRLPEVREMQGTFGETVSRAQVVSTIATKRVEQLLK</sequence>
<accession>A0AAD3HR83</accession>
<keyword evidence="1" id="KW-0812">Transmembrane</keyword>
<feature type="transmembrane region" description="Helical" evidence="1">
    <location>
        <begin position="97"/>
        <end position="115"/>
    </location>
</feature>
<comment type="caution">
    <text evidence="2">The sequence shown here is derived from an EMBL/GenBank/DDBJ whole genome shotgun (WGS) entry which is preliminary data.</text>
</comment>
<keyword evidence="3" id="KW-1185">Reference proteome</keyword>
<evidence type="ECO:0000313" key="3">
    <source>
        <dbReference type="Proteomes" id="UP001054857"/>
    </source>
</evidence>
<protein>
    <submittedName>
        <fullName evidence="2">Uncharacterized protein</fullName>
    </submittedName>
</protein>
<evidence type="ECO:0000313" key="2">
    <source>
        <dbReference type="EMBL" id="GFR50163.1"/>
    </source>
</evidence>
<keyword evidence="1" id="KW-0472">Membrane</keyword>
<gene>
    <name evidence="2" type="ORF">Agub_g12328</name>
</gene>
<dbReference type="AlphaFoldDB" id="A0AAD3HR83"/>
<dbReference type="Proteomes" id="UP001054857">
    <property type="component" value="Unassembled WGS sequence"/>
</dbReference>
<feature type="transmembrane region" description="Helical" evidence="1">
    <location>
        <begin position="141"/>
        <end position="169"/>
    </location>
</feature>
<organism evidence="2 3">
    <name type="scientific">Astrephomene gubernaculifera</name>
    <dbReference type="NCBI Taxonomy" id="47775"/>
    <lineage>
        <taxon>Eukaryota</taxon>
        <taxon>Viridiplantae</taxon>
        <taxon>Chlorophyta</taxon>
        <taxon>core chlorophytes</taxon>
        <taxon>Chlorophyceae</taxon>
        <taxon>CS clade</taxon>
        <taxon>Chlamydomonadales</taxon>
        <taxon>Astrephomenaceae</taxon>
        <taxon>Astrephomene</taxon>
    </lineage>
</organism>